<accession>A0A432WF46</accession>
<reference evidence="1 2" key="1">
    <citation type="journal article" date="2011" name="Front. Microbiol.">
        <title>Genomic signatures of strain selection and enhancement in Bacillus atrophaeus var. globigii, a historical biowarfare simulant.</title>
        <authorList>
            <person name="Gibbons H.S."/>
            <person name="Broomall S.M."/>
            <person name="McNew L.A."/>
            <person name="Daligault H."/>
            <person name="Chapman C."/>
            <person name="Bruce D."/>
            <person name="Karavis M."/>
            <person name="Krepps M."/>
            <person name="McGregor P.A."/>
            <person name="Hong C."/>
            <person name="Park K.H."/>
            <person name="Akmal A."/>
            <person name="Feldman A."/>
            <person name="Lin J.S."/>
            <person name="Chang W.E."/>
            <person name="Higgs B.W."/>
            <person name="Demirev P."/>
            <person name="Lindquist J."/>
            <person name="Liem A."/>
            <person name="Fochler E."/>
            <person name="Read T.D."/>
            <person name="Tapia R."/>
            <person name="Johnson S."/>
            <person name="Bishop-Lilly K.A."/>
            <person name="Detter C."/>
            <person name="Han C."/>
            <person name="Sozhamannan S."/>
            <person name="Rosenzweig C.N."/>
            <person name="Skowronski E.W."/>
        </authorList>
    </citation>
    <scope>NUCLEOTIDE SEQUENCE [LARGE SCALE GENOMIC DNA]</scope>
    <source>
        <strain evidence="1 2">Y4G10-17</strain>
    </source>
</reference>
<evidence type="ECO:0000313" key="2">
    <source>
        <dbReference type="Proteomes" id="UP000287823"/>
    </source>
</evidence>
<keyword evidence="2" id="KW-1185">Reference proteome</keyword>
<name>A0A432WF46_9GAMM</name>
<gene>
    <name evidence="1" type="ORF">CWE14_09750</name>
</gene>
<sequence>MIFSPNNSSEQEMENIYLSLSGIPVSTAEILEGQLYFSRDPQGAWYPTSGNKLYEIDTACAHLQNDLAKIIFGSLDLFYEFLRASPELLSTAGTNSESQISKDVFNQIISSLPKDLPVHKALYLFDCRKLVSGIQECSKEIMQLQGEFFQALNLEQLFYPTIEEEDGLRFVTSPVVTKIHALLGFIFIRLHSLLDYATKLAFETENLKSNFNSYPKLASKGLLFGDRRKLTLNNTENTLFEDCSLINKIQTLRNHIIHDGVLDDEPKVYRLISAKQCIEKFVLIPDQDENGRFYTHKNRNLFYGSDNKINEQLPFLIEEFQARLLKTVDLLRVHIVQKQKSNVGPLSLS</sequence>
<proteinExistence type="predicted"/>
<protein>
    <submittedName>
        <fullName evidence="1">Uncharacterized protein</fullName>
    </submittedName>
</protein>
<dbReference type="EMBL" id="PIPO01000004">
    <property type="protein sequence ID" value="RUO32422.1"/>
    <property type="molecule type" value="Genomic_DNA"/>
</dbReference>
<dbReference type="AlphaFoldDB" id="A0A432WF46"/>
<organism evidence="1 2">
    <name type="scientific">Aliidiomarina soli</name>
    <dbReference type="NCBI Taxonomy" id="1928574"/>
    <lineage>
        <taxon>Bacteria</taxon>
        <taxon>Pseudomonadati</taxon>
        <taxon>Pseudomonadota</taxon>
        <taxon>Gammaproteobacteria</taxon>
        <taxon>Alteromonadales</taxon>
        <taxon>Idiomarinaceae</taxon>
        <taxon>Aliidiomarina</taxon>
    </lineage>
</organism>
<comment type="caution">
    <text evidence="1">The sequence shown here is derived from an EMBL/GenBank/DDBJ whole genome shotgun (WGS) entry which is preliminary data.</text>
</comment>
<evidence type="ECO:0000313" key="1">
    <source>
        <dbReference type="EMBL" id="RUO32422.1"/>
    </source>
</evidence>
<dbReference type="Proteomes" id="UP000287823">
    <property type="component" value="Unassembled WGS sequence"/>
</dbReference>
<dbReference type="RefSeq" id="WP_126799201.1">
    <property type="nucleotide sequence ID" value="NZ_PIPO01000004.1"/>
</dbReference>